<sequence length="184" mass="21802">MKKTNTNCRGSMTINISQHYNTHIKNLNQNHFIYKVKKAFYLLTNQEERLYEVGFSEGFLYAAELMQRQPILDSNNKMKIGIKYKNANIEVVSKLVDKVCERYTVSKNDVFSKGRTSDVVRARSIVYNLLHEQYNVSISSMSRVFNQDHTTVINSLRNKQEKRRYWNPGNTIWEEFEELRKITF</sequence>
<feature type="domain" description="Chromosomal replication initiator DnaA C-terminal" evidence="1">
    <location>
        <begin position="91"/>
        <end position="159"/>
    </location>
</feature>
<dbReference type="SMART" id="SM00760">
    <property type="entry name" value="Bac_DnaA_C"/>
    <property type="match status" value="1"/>
</dbReference>
<dbReference type="GO" id="GO:0005524">
    <property type="term" value="F:ATP binding"/>
    <property type="evidence" value="ECO:0007669"/>
    <property type="project" value="InterPro"/>
</dbReference>
<dbReference type="PANTHER" id="PTHR30050:SF4">
    <property type="entry name" value="ATP-BINDING PROTEIN RV3427C IN INSERTION SEQUENCE-RELATED"/>
    <property type="match status" value="1"/>
</dbReference>
<dbReference type="GO" id="GO:0006275">
    <property type="term" value="P:regulation of DNA replication"/>
    <property type="evidence" value="ECO:0007669"/>
    <property type="project" value="InterPro"/>
</dbReference>
<accession>A0A0F7L5L0</accession>
<dbReference type="PANTHER" id="PTHR30050">
    <property type="entry name" value="CHROMOSOMAL REPLICATION INITIATOR PROTEIN DNAA"/>
    <property type="match status" value="1"/>
</dbReference>
<dbReference type="Gene3D" id="1.10.1750.10">
    <property type="match status" value="1"/>
</dbReference>
<dbReference type="InterPro" id="IPR010921">
    <property type="entry name" value="Trp_repressor/repl_initiator"/>
</dbReference>
<dbReference type="EMBL" id="KR029581">
    <property type="protein sequence ID" value="AKH46296.1"/>
    <property type="molecule type" value="Genomic_DNA"/>
</dbReference>
<evidence type="ECO:0000313" key="2">
    <source>
        <dbReference type="EMBL" id="AKH46296.1"/>
    </source>
</evidence>
<protein>
    <recommendedName>
        <fullName evidence="1">Chromosomal replication initiator DnaA C-terminal domain-containing protein</fullName>
    </recommendedName>
</protein>
<organism evidence="2">
    <name type="scientific">uncultured marine virus</name>
    <dbReference type="NCBI Taxonomy" id="186617"/>
    <lineage>
        <taxon>Viruses</taxon>
        <taxon>environmental samples</taxon>
    </lineage>
</organism>
<reference evidence="2" key="2">
    <citation type="submission" date="2015-03" db="EMBL/GenBank/DDBJ databases">
        <authorList>
            <person name="Chow C.-E.T."/>
            <person name="Winget D.M."/>
            <person name="White R.A.III."/>
            <person name="Hallam S.J."/>
            <person name="Suttle C.A."/>
        </authorList>
    </citation>
    <scope>NUCLEOTIDE SEQUENCE</scope>
    <source>
        <strain evidence="2">Anoxic3_6</strain>
    </source>
</reference>
<dbReference type="Pfam" id="PF08299">
    <property type="entry name" value="Bac_DnaA_C"/>
    <property type="match status" value="1"/>
</dbReference>
<reference evidence="2" key="1">
    <citation type="journal article" date="2015" name="Front. Microbiol.">
        <title>Combining genomic sequencing methods to explore viral diversity and reveal potential virus-host interactions.</title>
        <authorList>
            <person name="Chow C.E."/>
            <person name="Winget D.M."/>
            <person name="White R.A.III."/>
            <person name="Hallam S.J."/>
            <person name="Suttle C.A."/>
        </authorList>
    </citation>
    <scope>NUCLEOTIDE SEQUENCE</scope>
    <source>
        <strain evidence="2">Anoxic3_6</strain>
    </source>
</reference>
<dbReference type="CDD" id="cd06571">
    <property type="entry name" value="Bac_DnaA_C"/>
    <property type="match status" value="1"/>
</dbReference>
<dbReference type="GO" id="GO:0043565">
    <property type="term" value="F:sequence-specific DNA binding"/>
    <property type="evidence" value="ECO:0007669"/>
    <property type="project" value="InterPro"/>
</dbReference>
<name>A0A0F7L5L0_9VIRU</name>
<dbReference type="InterPro" id="IPR013159">
    <property type="entry name" value="DnaA_C"/>
</dbReference>
<dbReference type="GO" id="GO:0006270">
    <property type="term" value="P:DNA replication initiation"/>
    <property type="evidence" value="ECO:0007669"/>
    <property type="project" value="InterPro"/>
</dbReference>
<evidence type="ECO:0000259" key="1">
    <source>
        <dbReference type="SMART" id="SM00760"/>
    </source>
</evidence>
<proteinExistence type="predicted"/>
<dbReference type="SUPFAM" id="SSF48295">
    <property type="entry name" value="TrpR-like"/>
    <property type="match status" value="1"/>
</dbReference>